<feature type="compositionally biased region" description="Polar residues" evidence="1">
    <location>
        <begin position="47"/>
        <end position="57"/>
    </location>
</feature>
<dbReference type="Proteomes" id="UP000101183">
    <property type="component" value="Segment"/>
</dbReference>
<keyword evidence="3" id="KW-1185">Reference proteome</keyword>
<feature type="compositionally biased region" description="Acidic residues" evidence="1">
    <location>
        <begin position="139"/>
        <end position="169"/>
    </location>
</feature>
<evidence type="ECO:0000256" key="1">
    <source>
        <dbReference type="SAM" id="MobiDB-lite"/>
    </source>
</evidence>
<gene>
    <name evidence="2" type="ORF">CyHV2_ORF3</name>
</gene>
<feature type="region of interest" description="Disordered" evidence="1">
    <location>
        <begin position="1"/>
        <end position="237"/>
    </location>
</feature>
<feature type="compositionally biased region" description="Acidic residues" evidence="1">
    <location>
        <begin position="113"/>
        <end position="132"/>
    </location>
</feature>
<evidence type="ECO:0000313" key="2">
    <source>
        <dbReference type="EMBL" id="AFJ20587.1"/>
    </source>
</evidence>
<dbReference type="RefSeq" id="YP_007003982.1">
    <property type="nucleotide sequence ID" value="NC_019495.1"/>
</dbReference>
<feature type="compositionally biased region" description="Acidic residues" evidence="1">
    <location>
        <begin position="94"/>
        <end position="105"/>
    </location>
</feature>
<reference evidence="2 3" key="1">
    <citation type="journal article" date="2013" name="J. Virol.">
        <title>Comparative genomics of carp herpesviruses.</title>
        <authorList>
            <person name="Davison A.J."/>
            <person name="Kurobe T."/>
            <person name="Gatherer D."/>
            <person name="Cunningham C."/>
            <person name="Korf I."/>
            <person name="Fukuda H."/>
            <person name="Hedrick R.P."/>
            <person name="Waltzek T.B."/>
        </authorList>
    </citation>
    <scope>NUCLEOTIDE SEQUENCE [LARGE SCALE GENOMIC DNA]</scope>
    <source>
        <strain evidence="2">ST-J1</strain>
    </source>
</reference>
<dbReference type="EMBL" id="JQ815364">
    <property type="protein sequence ID" value="AFJ20587.1"/>
    <property type="molecule type" value="Genomic_DNA"/>
</dbReference>
<dbReference type="GeneID" id="14011395"/>
<name>K7PCF4_CYHV2</name>
<sequence length="851" mass="96122">MASNSNNRYQSSIREPADEQSAAHADVEPYVPQMYRSPLQRLVDAMEQQQPGPSRSRPSYVPDDWSSDDEDFEDEQPQQEQQPPVVSEKSYQSDSEEEEEEEEQEQNSLVDYSDSETETETETNEWEWEAGSDDGTVLFDDESSSEEEEIEVVEISDNTDTEEEEEEEVVPPRTPTIDDLFGSDSDDDDNADVETVYATTEEEGTPVPDERPSTSNASSCAPMLGKRRRVPSESDRDELLSDNGEVYLFTTESETGRMAAAAPKRFKSNCDCVNTRTLANFCAGKCCAERNNDTSHRGKRCNPKRLRMDRDFLRSSNVRSFPPEVNYKAFRAIQCQRLQYAPHRDVHDLGRNMVSIAAWMMSEGYDNEVISLTELYELMFHSTWTERSRECKRVDVHFGIHNVGAHHLEHHHPEPFAALETVHQMYQGTSTPELVLTDYQIVALLLCTMGYKLARYAALADMSKTRQMGQTALESVLGMFGVPGSAQHFAERCGLMLQDKFLWETAENHMFEAVPRNCAPTSFWTHGAQSIAFAQAPVCCTRADCRDACNKSTKVPKKPSPAQIKRTRAAYAAAAVEPWYSEPEDSSDDEEMVDRSEALVQDPRPNVKSQWKLGRELVMMGCEALAKHELVTVVPQPFKNKRLNRFANNLIQASWPCDAVQHTEDGEMLDTMNRTLNDLKQKLDRRDGNSSSRGLARKIQMAEGDLEAKSKNIRNRQAAKKAWLRMTPDCRPHCKYESYLHDDDEPTPTKIIEARHMVDAGYMMCVAAHLGLFLDATNEAHWDPKSVFGEGGISWADFSRKLDVAVREMHCHQVGATKSAEHLGHFVLSAGVTGPFYVNKACAFVQVNTQN</sequence>
<dbReference type="KEGG" id="vg:14011395"/>
<dbReference type="OrthoDB" id="34327at10239"/>
<evidence type="ECO:0000313" key="3">
    <source>
        <dbReference type="Proteomes" id="UP000101183"/>
    </source>
</evidence>
<protein>
    <submittedName>
        <fullName evidence="2">Protein ORF3</fullName>
    </submittedName>
</protein>
<organism evidence="2 3">
    <name type="scientific">Cyprinid herpesvirus 2</name>
    <name type="common">CyHV-2</name>
    <dbReference type="NCBI Taxonomy" id="317878"/>
    <lineage>
        <taxon>Viruses</taxon>
        <taxon>Duplodnaviria</taxon>
        <taxon>Heunggongvirae</taxon>
        <taxon>Peploviricota</taxon>
        <taxon>Herviviricetes</taxon>
        <taxon>Herpesvirales</taxon>
        <taxon>Alloherpesviridae</taxon>
        <taxon>Cyvirus</taxon>
        <taxon>Cyvirus cyprinidallo2</taxon>
    </lineage>
</organism>
<accession>K7PCF4</accession>
<feature type="compositionally biased region" description="Polar residues" evidence="1">
    <location>
        <begin position="1"/>
        <end position="13"/>
    </location>
</feature>
<proteinExistence type="predicted"/>
<feature type="compositionally biased region" description="Low complexity" evidence="1">
    <location>
        <begin position="78"/>
        <end position="88"/>
    </location>
</feature>
<feature type="compositionally biased region" description="Acidic residues" evidence="1">
    <location>
        <begin position="65"/>
        <end position="77"/>
    </location>
</feature>